<dbReference type="RefSeq" id="WP_210354708.1">
    <property type="nucleotide sequence ID" value="NZ_JAEQMU010000002.1"/>
</dbReference>
<proteinExistence type="predicted"/>
<evidence type="ECO:0000313" key="3">
    <source>
        <dbReference type="Proteomes" id="UP001597440"/>
    </source>
</evidence>
<evidence type="ECO:0000313" key="2">
    <source>
        <dbReference type="EMBL" id="MFD2556900.1"/>
    </source>
</evidence>
<keyword evidence="3" id="KW-1185">Reference proteome</keyword>
<name>A0ABW5L947_9SPHI</name>
<gene>
    <name evidence="2" type="ORF">ACFSQW_21095</name>
</gene>
<accession>A0ABW5L947</accession>
<keyword evidence="1" id="KW-0472">Membrane</keyword>
<reference evidence="3" key="1">
    <citation type="journal article" date="2019" name="Int. J. Syst. Evol. Microbiol.">
        <title>The Global Catalogue of Microorganisms (GCM) 10K type strain sequencing project: providing services to taxonomists for standard genome sequencing and annotation.</title>
        <authorList>
            <consortium name="The Broad Institute Genomics Platform"/>
            <consortium name="The Broad Institute Genome Sequencing Center for Infectious Disease"/>
            <person name="Wu L."/>
            <person name="Ma J."/>
        </authorList>
    </citation>
    <scope>NUCLEOTIDE SEQUENCE [LARGE SCALE GENOMIC DNA]</scope>
    <source>
        <strain evidence="3">KCTC 52298</strain>
    </source>
</reference>
<comment type="caution">
    <text evidence="2">The sequence shown here is derived from an EMBL/GenBank/DDBJ whole genome shotgun (WGS) entry which is preliminary data.</text>
</comment>
<protein>
    <recommendedName>
        <fullName evidence="4">Holin</fullName>
    </recommendedName>
</protein>
<organism evidence="2 3">
    <name type="scientific">Sphingobacterium tabacisoli</name>
    <dbReference type="NCBI Taxonomy" id="2044855"/>
    <lineage>
        <taxon>Bacteria</taxon>
        <taxon>Pseudomonadati</taxon>
        <taxon>Bacteroidota</taxon>
        <taxon>Sphingobacteriia</taxon>
        <taxon>Sphingobacteriales</taxon>
        <taxon>Sphingobacteriaceae</taxon>
        <taxon>Sphingobacterium</taxon>
    </lineage>
</organism>
<evidence type="ECO:0000256" key="1">
    <source>
        <dbReference type="SAM" id="Phobius"/>
    </source>
</evidence>
<dbReference type="Proteomes" id="UP001597440">
    <property type="component" value="Unassembled WGS sequence"/>
</dbReference>
<keyword evidence="1" id="KW-0812">Transmembrane</keyword>
<evidence type="ECO:0008006" key="4">
    <source>
        <dbReference type="Google" id="ProtNLM"/>
    </source>
</evidence>
<sequence>MKSLNNVTAGTLGGTFCSIYASISLGEAGQTILLSALGSIVSYLVSSWLGRKKNKQ</sequence>
<dbReference type="EMBL" id="JBHULD010000025">
    <property type="protein sequence ID" value="MFD2556900.1"/>
    <property type="molecule type" value="Genomic_DNA"/>
</dbReference>
<feature type="transmembrane region" description="Helical" evidence="1">
    <location>
        <begin position="31"/>
        <end position="50"/>
    </location>
</feature>
<keyword evidence="1" id="KW-1133">Transmembrane helix</keyword>